<gene>
    <name evidence="2" type="ORF">GEV26_00125</name>
</gene>
<dbReference type="EMBL" id="CP045736">
    <property type="protein sequence ID" value="QGG39928.1"/>
    <property type="molecule type" value="Genomic_DNA"/>
</dbReference>
<keyword evidence="2" id="KW-0614">Plasmid</keyword>
<protein>
    <recommendedName>
        <fullName evidence="4">Integral membrane protein</fullName>
    </recommendedName>
</protein>
<dbReference type="NCBIfam" id="NF042935">
    <property type="entry name" value="SCO6880_fam"/>
    <property type="match status" value="1"/>
</dbReference>
<evidence type="ECO:0008006" key="4">
    <source>
        <dbReference type="Google" id="ProtNLM"/>
    </source>
</evidence>
<name>A0A5Q2MBI2_9ACTN</name>
<keyword evidence="1" id="KW-0812">Transmembrane</keyword>
<feature type="transmembrane region" description="Helical" evidence="1">
    <location>
        <begin position="7"/>
        <end position="25"/>
    </location>
</feature>
<keyword evidence="1" id="KW-1133">Transmembrane helix</keyword>
<dbReference type="Proteomes" id="UP000392064">
    <property type="component" value="Plasmid p001"/>
</dbReference>
<reference evidence="2 3" key="1">
    <citation type="submission" date="2019-11" db="EMBL/GenBank/DDBJ databases">
        <authorList>
            <person name="Li J."/>
        </authorList>
    </citation>
    <scope>NUCLEOTIDE SEQUENCE [LARGE SCALE GENOMIC DNA]</scope>
    <source>
        <strain evidence="2 3">MF47</strain>
        <plasmid evidence="2 3">p001</plasmid>
    </source>
</reference>
<dbReference type="KEGG" id="aef:GEV26_00125"/>
<evidence type="ECO:0000313" key="3">
    <source>
        <dbReference type="Proteomes" id="UP000392064"/>
    </source>
</evidence>
<feature type="transmembrane region" description="Helical" evidence="1">
    <location>
        <begin position="31"/>
        <end position="47"/>
    </location>
</feature>
<sequence>MGPLGTIGTGVVFAGILGLIVLMTLHQLMVAAVWTILVVIVLSLMIVKDSHGRSGLQRLANRIGWRRTKSRRQHVYRSGVLGRTGWGTFQLPGLLAQTKLTEHHDSYNRPFAVLETPSVGHFSVVIGCEPDGASLVDQHQIDSWVAAWGDWLAALGHELGVVAAAVTVETAPDTGARLRREVTGRIDPNAPELAKTMLGQVMDNYPVGSAQVRAWVSLTFNGRTYAGKKRNADDVARDLAARLPGLTQTLAATGAGPARPVDAQTLCEIVRVAYDPAAAALIDDVHAGGHAPNLSWTDVGPTATETGWDYYRHDGAFSRTWEMTSAPRGEVFSSVLTRLLSPHGEVDRKRVTIIYRPLDSAKAARTVETDKRNADFRIGSSNRPSARAVTSARSAASTAAEEAKGAGLVDFGILITATVTDSDRMPDARAAIDNLAATARLVIRPVYGSQDTAFAACLPLGLVLQSHLRIPVEIRDAM</sequence>
<organism evidence="2 3">
    <name type="scientific">Aeromicrobium yanjiei</name>
    <dbReference type="NCBI Taxonomy" id="2662028"/>
    <lineage>
        <taxon>Bacteria</taxon>
        <taxon>Bacillati</taxon>
        <taxon>Actinomycetota</taxon>
        <taxon>Actinomycetes</taxon>
        <taxon>Propionibacteriales</taxon>
        <taxon>Nocardioidaceae</taxon>
        <taxon>Aeromicrobium</taxon>
    </lineage>
</organism>
<keyword evidence="3" id="KW-1185">Reference proteome</keyword>
<geneLocation type="plasmid" evidence="2 3">
    <name>p001</name>
</geneLocation>
<accession>A0A5Q2MBI2</accession>
<keyword evidence="1" id="KW-0472">Membrane</keyword>
<proteinExistence type="predicted"/>
<dbReference type="AlphaFoldDB" id="A0A5Q2MBI2"/>
<evidence type="ECO:0000313" key="2">
    <source>
        <dbReference type="EMBL" id="QGG39928.1"/>
    </source>
</evidence>
<dbReference type="InterPro" id="IPR049978">
    <property type="entry name" value="SCO6880-like"/>
</dbReference>
<evidence type="ECO:0000256" key="1">
    <source>
        <dbReference type="SAM" id="Phobius"/>
    </source>
</evidence>